<dbReference type="InterPro" id="IPR018520">
    <property type="entry name" value="UPP_synth-like_CS"/>
</dbReference>
<dbReference type="PROSITE" id="PS01066">
    <property type="entry name" value="UPP_SYNTHASE"/>
    <property type="match status" value="1"/>
</dbReference>
<keyword evidence="2" id="KW-0961">Cell wall biogenesis/degradation</keyword>
<protein>
    <recommendedName>
        <fullName evidence="2">Ditrans,polycis-undecaprenyl-diphosphate synthase ((2E,6E)-farnesyl-diphosphate specific)</fullName>
        <ecNumber evidence="2">2.5.1.31</ecNumber>
    </recommendedName>
    <alternativeName>
        <fullName evidence="2">Ditrans,polycis-undecaprenylcistransferase</fullName>
    </alternativeName>
    <alternativeName>
        <fullName evidence="2">Undecaprenyl diphosphate synthase</fullName>
        <shortName evidence="2">UDS</shortName>
    </alternativeName>
    <alternativeName>
        <fullName evidence="2">Undecaprenyl pyrophosphate synthase</fullName>
        <shortName evidence="2">UPP synthase</shortName>
    </alternativeName>
</protein>
<keyword evidence="2" id="KW-0133">Cell shape</keyword>
<dbReference type="FunFam" id="3.40.1180.10:FF:000001">
    <property type="entry name" value="(2E,6E)-farnesyl-diphosphate-specific ditrans,polycis-undecaprenyl-diphosphate synthase"/>
    <property type="match status" value="1"/>
</dbReference>
<keyword evidence="2" id="KW-0479">Metal-binding</keyword>
<keyword evidence="4" id="KW-1185">Reference proteome</keyword>
<feature type="binding site" evidence="2">
    <location>
        <position position="211"/>
    </location>
    <ligand>
        <name>Mg(2+)</name>
        <dbReference type="ChEBI" id="CHEBI:18420"/>
    </ligand>
</feature>
<dbReference type="SUPFAM" id="SSF64005">
    <property type="entry name" value="Undecaprenyl diphosphate synthase"/>
    <property type="match status" value="1"/>
</dbReference>
<feature type="binding site" evidence="2">
    <location>
        <position position="41"/>
    </location>
    <ligand>
        <name>substrate</name>
    </ligand>
</feature>
<keyword evidence="2" id="KW-0460">Magnesium</keyword>
<dbReference type="PANTHER" id="PTHR10291">
    <property type="entry name" value="DEHYDRODOLICHYL DIPHOSPHATE SYNTHASE FAMILY MEMBER"/>
    <property type="match status" value="1"/>
</dbReference>
<dbReference type="GO" id="GO:0005829">
    <property type="term" value="C:cytosol"/>
    <property type="evidence" value="ECO:0007669"/>
    <property type="project" value="TreeGrafter"/>
</dbReference>
<dbReference type="GO" id="GO:0071555">
    <property type="term" value="P:cell wall organization"/>
    <property type="evidence" value="ECO:0007669"/>
    <property type="project" value="UniProtKB-KW"/>
</dbReference>
<reference evidence="4" key="1">
    <citation type="submission" date="2016-05" db="EMBL/GenBank/DDBJ databases">
        <authorList>
            <person name="Baek K."/>
            <person name="Yang S.-J."/>
        </authorList>
    </citation>
    <scope>NUCLEOTIDE SEQUENCE [LARGE SCALE GENOMIC DNA]</scope>
    <source>
        <strain evidence="4">ST58-10</strain>
    </source>
</reference>
<dbReference type="GO" id="GO:0016094">
    <property type="term" value="P:polyprenol biosynthetic process"/>
    <property type="evidence" value="ECO:0007669"/>
    <property type="project" value="TreeGrafter"/>
</dbReference>
<evidence type="ECO:0000313" key="3">
    <source>
        <dbReference type="EMBL" id="ANG61525.1"/>
    </source>
</evidence>
<dbReference type="GO" id="GO:0000287">
    <property type="term" value="F:magnesium ion binding"/>
    <property type="evidence" value="ECO:0007669"/>
    <property type="project" value="UniProtKB-UniRule"/>
</dbReference>
<keyword evidence="1 2" id="KW-0808">Transferase</keyword>
<evidence type="ECO:0000256" key="1">
    <source>
        <dbReference type="ARBA" id="ARBA00022679"/>
    </source>
</evidence>
<dbReference type="RefSeq" id="WP_067377871.1">
    <property type="nucleotide sequence ID" value="NZ_CP015839.1"/>
</dbReference>
<proteinExistence type="inferred from homology"/>
<comment type="function">
    <text evidence="2">Catalyzes the sequential condensation of isopentenyl diphosphate (IPP) with (2E,6E)-farnesyl diphosphate (E,E-FPP) to yield (2Z,6Z,10Z,14Z,18Z,22Z,26Z,30Z,34E,38E)-undecaprenyl diphosphate (di-trans,octa-cis-UPP). UPP is the precursor of glycosyl carrier lipid in the biosynthesis of bacterial cell wall polysaccharide components such as peptidoglycan and lipopolysaccharide.</text>
</comment>
<dbReference type="Pfam" id="PF01255">
    <property type="entry name" value="Prenyltransf"/>
    <property type="match status" value="1"/>
</dbReference>
<dbReference type="EMBL" id="CP015839">
    <property type="protein sequence ID" value="ANG61525.1"/>
    <property type="molecule type" value="Genomic_DNA"/>
</dbReference>
<dbReference type="OrthoDB" id="4191603at2"/>
<dbReference type="AlphaFoldDB" id="A0A1A9EUF9"/>
<reference evidence="3 4" key="2">
    <citation type="journal article" date="2018" name="Int. J. Syst. Evol. Microbiol.">
        <title>Marinobacterium aestuarii sp. nov., a benzene-degrading marine bacterium isolated from estuary sediment.</title>
        <authorList>
            <person name="Bae S.S."/>
            <person name="Jung J."/>
            <person name="Chung D."/>
            <person name="Baek K."/>
        </authorList>
    </citation>
    <scope>NUCLEOTIDE SEQUENCE [LARGE SCALE GENOMIC DNA]</scope>
    <source>
        <strain evidence="3 4">ST58-10</strain>
    </source>
</reference>
<feature type="binding site" evidence="2">
    <location>
        <position position="75"/>
    </location>
    <ligand>
        <name>substrate</name>
    </ligand>
</feature>
<feature type="binding site" evidence="2">
    <location>
        <begin position="198"/>
        <end position="200"/>
    </location>
    <ligand>
        <name>substrate</name>
    </ligand>
</feature>
<dbReference type="GO" id="GO:0008360">
    <property type="term" value="P:regulation of cell shape"/>
    <property type="evidence" value="ECO:0007669"/>
    <property type="project" value="UniProtKB-KW"/>
</dbReference>
<feature type="binding site" evidence="2">
    <location>
        <position position="192"/>
    </location>
    <ligand>
        <name>substrate</name>
    </ligand>
</feature>
<feature type="active site" description="Proton acceptor" evidence="2">
    <location>
        <position position="72"/>
    </location>
</feature>
<comment type="subunit">
    <text evidence="2">Homodimer.</text>
</comment>
<sequence>MSVNNISNNTLGTELPRHIAIIMDGNNRWAKARRLPGLAGHRAGVESVRQVIEGCIEQGVESLTLFAFSSENWRRPALEVKGLMELFLRALEREARKLEKNGIRLRIIGDRSRFSASLQRKMEEVETLTAGNTTLNLNIAANYGGRWDIAQAAAAVARDCVAGTLDPDAVDEALFDGYCMLSDQPRPDLCIRTAGEQRISNFLIWQLAYTELYFADCFWPDFGKEELNAAIRDYCGRQRRFGKTSEQIEAERGA</sequence>
<accession>A0A1A9EUF9</accession>
<dbReference type="STRING" id="1821621.A8C75_02910"/>
<comment type="catalytic activity">
    <reaction evidence="2">
        <text>8 isopentenyl diphosphate + (2E,6E)-farnesyl diphosphate = di-trans,octa-cis-undecaprenyl diphosphate + 8 diphosphate</text>
        <dbReference type="Rhea" id="RHEA:27551"/>
        <dbReference type="ChEBI" id="CHEBI:33019"/>
        <dbReference type="ChEBI" id="CHEBI:58405"/>
        <dbReference type="ChEBI" id="CHEBI:128769"/>
        <dbReference type="ChEBI" id="CHEBI:175763"/>
        <dbReference type="EC" id="2.5.1.31"/>
    </reaction>
</comment>
<dbReference type="InterPro" id="IPR036424">
    <property type="entry name" value="UPP_synth-like_sf"/>
</dbReference>
<dbReference type="GO" id="GO:0008834">
    <property type="term" value="F:ditrans,polycis-undecaprenyl-diphosphate synthase [(2E,6E)-farnesyl-diphosphate specific] activity"/>
    <property type="evidence" value="ECO:0007669"/>
    <property type="project" value="UniProtKB-UniRule"/>
</dbReference>
<evidence type="ECO:0000313" key="4">
    <source>
        <dbReference type="Proteomes" id="UP000078070"/>
    </source>
</evidence>
<dbReference type="PANTHER" id="PTHR10291:SF0">
    <property type="entry name" value="DEHYDRODOLICHYL DIPHOSPHATE SYNTHASE 2"/>
    <property type="match status" value="1"/>
</dbReference>
<feature type="binding site" evidence="2">
    <location>
        <begin position="69"/>
        <end position="71"/>
    </location>
    <ligand>
        <name>substrate</name>
    </ligand>
</feature>
<gene>
    <name evidence="2" type="primary">uppS</name>
    <name evidence="3" type="ORF">A8C75_02910</name>
</gene>
<dbReference type="Gene3D" id="3.40.1180.10">
    <property type="entry name" value="Decaprenyl diphosphate synthase-like"/>
    <property type="match status" value="1"/>
</dbReference>
<comment type="similarity">
    <text evidence="2">Belongs to the UPP synthase family.</text>
</comment>
<dbReference type="InterPro" id="IPR001441">
    <property type="entry name" value="UPP_synth-like"/>
</dbReference>
<dbReference type="HAMAP" id="MF_01139">
    <property type="entry name" value="ISPT"/>
    <property type="match status" value="1"/>
</dbReference>
<name>A0A1A9EUF9_9GAMM</name>
<dbReference type="GO" id="GO:0009252">
    <property type="term" value="P:peptidoglycan biosynthetic process"/>
    <property type="evidence" value="ECO:0007669"/>
    <property type="project" value="UniProtKB-UniRule"/>
</dbReference>
<organism evidence="3 4">
    <name type="scientific">Marinobacterium aestuarii</name>
    <dbReference type="NCBI Taxonomy" id="1821621"/>
    <lineage>
        <taxon>Bacteria</taxon>
        <taxon>Pseudomonadati</taxon>
        <taxon>Pseudomonadota</taxon>
        <taxon>Gammaproteobacteria</taxon>
        <taxon>Oceanospirillales</taxon>
        <taxon>Oceanospirillaceae</taxon>
        <taxon>Marinobacterium</taxon>
    </lineage>
</organism>
<feature type="binding site" evidence="2">
    <location>
        <position position="29"/>
    </location>
    <ligand>
        <name>substrate</name>
    </ligand>
</feature>
<comment type="caution">
    <text evidence="2">Lacks conserved residue(s) required for the propagation of feature annotation.</text>
</comment>
<dbReference type="KEGG" id="mars:A8C75_02910"/>
<evidence type="ECO:0000256" key="2">
    <source>
        <dbReference type="HAMAP-Rule" id="MF_01139"/>
    </source>
</evidence>
<comment type="cofactor">
    <cofactor evidence="2">
        <name>Mg(2+)</name>
        <dbReference type="ChEBI" id="CHEBI:18420"/>
    </cofactor>
    <text evidence="2">Binds 2 magnesium ions per subunit.</text>
</comment>
<feature type="binding site" evidence="2">
    <location>
        <position position="73"/>
    </location>
    <ligand>
        <name>substrate</name>
    </ligand>
</feature>
<feature type="binding site" evidence="2">
    <location>
        <position position="24"/>
    </location>
    <ligand>
        <name>Mg(2+)</name>
        <dbReference type="ChEBI" id="CHEBI:18420"/>
    </ligand>
</feature>
<feature type="active site" evidence="2">
    <location>
        <position position="24"/>
    </location>
</feature>
<dbReference type="NCBIfam" id="TIGR00055">
    <property type="entry name" value="uppS"/>
    <property type="match status" value="1"/>
</dbReference>
<feature type="binding site" evidence="2">
    <location>
        <begin position="25"/>
        <end position="28"/>
    </location>
    <ligand>
        <name>substrate</name>
    </ligand>
</feature>
<keyword evidence="2" id="KW-0573">Peptidoglycan synthesis</keyword>
<dbReference type="CDD" id="cd00475">
    <property type="entry name" value="Cis_IPPS"/>
    <property type="match status" value="1"/>
</dbReference>
<dbReference type="EC" id="2.5.1.31" evidence="2"/>
<dbReference type="Proteomes" id="UP000078070">
    <property type="component" value="Chromosome"/>
</dbReference>